<organism evidence="3 4">
    <name type="scientific">Azotobacter beijerinckii</name>
    <dbReference type="NCBI Taxonomy" id="170623"/>
    <lineage>
        <taxon>Bacteria</taxon>
        <taxon>Pseudomonadati</taxon>
        <taxon>Pseudomonadota</taxon>
        <taxon>Gammaproteobacteria</taxon>
        <taxon>Pseudomonadales</taxon>
        <taxon>Pseudomonadaceae</taxon>
        <taxon>Azotobacter</taxon>
    </lineage>
</organism>
<sequence>MPAARRLANPLRLWRLAFFGCLAAVLALSLTKNVTPPLDTGWDKSNHLLAFAVLAFLGRLGFPERRHSVPAGLLLYGIAIEGLQALTGYRTADYRDLLADLLGIALGSLIAAGWLWRKR</sequence>
<feature type="transmembrane region" description="Helical" evidence="1">
    <location>
        <begin position="97"/>
        <end position="116"/>
    </location>
</feature>
<dbReference type="OrthoDB" id="5568182at2"/>
<keyword evidence="1" id="KW-0472">Membrane</keyword>
<dbReference type="Proteomes" id="UP000199250">
    <property type="component" value="Unassembled WGS sequence"/>
</dbReference>
<protein>
    <submittedName>
        <fullName evidence="3">VanZ like family protein</fullName>
    </submittedName>
</protein>
<keyword evidence="1" id="KW-1133">Transmembrane helix</keyword>
<accession>A0A1H6WD89</accession>
<dbReference type="PANTHER" id="PTHR28008:SF1">
    <property type="entry name" value="DOMAIN PROTEIN, PUTATIVE (AFU_ORTHOLOGUE AFUA_3G10980)-RELATED"/>
    <property type="match status" value="1"/>
</dbReference>
<feature type="transmembrane region" description="Helical" evidence="1">
    <location>
        <begin position="74"/>
        <end position="91"/>
    </location>
</feature>
<evidence type="ECO:0000256" key="1">
    <source>
        <dbReference type="SAM" id="Phobius"/>
    </source>
</evidence>
<dbReference type="InterPro" id="IPR006976">
    <property type="entry name" value="VanZ-like"/>
</dbReference>
<keyword evidence="1" id="KW-0812">Transmembrane</keyword>
<gene>
    <name evidence="3" type="ORF">SAMN04244572_02919</name>
</gene>
<name>A0A1H6WD89_9GAMM</name>
<dbReference type="PANTHER" id="PTHR28008">
    <property type="entry name" value="DOMAIN PROTEIN, PUTATIVE (AFU_ORTHOLOGUE AFUA_3G10980)-RELATED"/>
    <property type="match status" value="1"/>
</dbReference>
<feature type="domain" description="VanZ-like" evidence="2">
    <location>
        <begin position="47"/>
        <end position="112"/>
    </location>
</feature>
<dbReference type="EMBL" id="FNYQ01000053">
    <property type="protein sequence ID" value="SEJ14833.1"/>
    <property type="molecule type" value="Genomic_DNA"/>
</dbReference>
<evidence type="ECO:0000313" key="3">
    <source>
        <dbReference type="EMBL" id="SEJ14833.1"/>
    </source>
</evidence>
<dbReference type="NCBIfam" id="NF037970">
    <property type="entry name" value="vanZ_1"/>
    <property type="match status" value="1"/>
</dbReference>
<evidence type="ECO:0000259" key="2">
    <source>
        <dbReference type="Pfam" id="PF04892"/>
    </source>
</evidence>
<dbReference type="RefSeq" id="WP_139204318.1">
    <property type="nucleotide sequence ID" value="NZ_FNYQ01000053.1"/>
</dbReference>
<proteinExistence type="predicted"/>
<reference evidence="3 4" key="1">
    <citation type="submission" date="2016-10" db="EMBL/GenBank/DDBJ databases">
        <authorList>
            <person name="de Groot N.N."/>
        </authorList>
    </citation>
    <scope>NUCLEOTIDE SEQUENCE [LARGE SCALE GENOMIC DNA]</scope>
    <source>
        <strain evidence="3 4">DSM 373</strain>
    </source>
</reference>
<evidence type="ECO:0000313" key="4">
    <source>
        <dbReference type="Proteomes" id="UP000199250"/>
    </source>
</evidence>
<feature type="transmembrane region" description="Helical" evidence="1">
    <location>
        <begin position="47"/>
        <end position="62"/>
    </location>
</feature>
<dbReference type="AlphaFoldDB" id="A0A1H6WD89"/>
<dbReference type="Pfam" id="PF04892">
    <property type="entry name" value="VanZ"/>
    <property type="match status" value="1"/>
</dbReference>